<reference evidence="2" key="1">
    <citation type="submission" date="2022-11" db="EMBL/GenBank/DDBJ databases">
        <authorList>
            <person name="Petersen C."/>
        </authorList>
    </citation>
    <scope>NUCLEOTIDE SEQUENCE</scope>
    <source>
        <strain evidence="2">IBT 30069</strain>
    </source>
</reference>
<dbReference type="PANTHER" id="PTHR11200:SF286">
    <property type="entry name" value="5-PHOSPHATASE, PUTATIVE (AFU_ORTHOLOGUE AFUA_5G07600)-RELATED"/>
    <property type="match status" value="1"/>
</dbReference>
<dbReference type="InterPro" id="IPR036691">
    <property type="entry name" value="Endo/exonu/phosph_ase_sf"/>
</dbReference>
<sequence>MEDLSIYILTSNCARTLIDVDLFADHFFDALSADARESGAPELIVLSLQEVAPIAYSFLGGTYLTPYFDAFVKTVKKATTKLWNESFVNLVRDHTGMTGLMVFARADVLDKIQWIDTAHVGFGVHEMGNKGAVGARLGYVTKGSTSKAVDLTFVAAHLAPMEDALEQRNLDWKSIVERLVFSHNKNTLGSLQTAPNERSALLADQDHDHDHDSAHADKSHEDLFAPNAYLFLAGDLNYRTSNVSPSKTDIARFPRYDASPEDPTHYSHLLKEDQLMREMREGRCFHGLSEPPIDFPPTYKYSSGAQKAAAHALISGEPDTEWKWSTHRWPSWCDRILYLDHPTGSGTKQDLHVKPHAYGALPLFPHSDHRPVALAVSVPLRVKASDNPSQTNHMVPEAQRTAPFAIDPSWRSRRNAARRKEIVVGFLAYLSLTWEGNGLLLASSLGLVSAWIALQSLWGI</sequence>
<dbReference type="EMBL" id="JAPQKH010000002">
    <property type="protein sequence ID" value="KAJ5113866.1"/>
    <property type="molecule type" value="Genomic_DNA"/>
</dbReference>
<dbReference type="InterPro" id="IPR000300">
    <property type="entry name" value="IPPc"/>
</dbReference>
<name>A0A9W9KQ81_9EURO</name>
<dbReference type="PANTHER" id="PTHR11200">
    <property type="entry name" value="INOSITOL 5-PHOSPHATASE"/>
    <property type="match status" value="1"/>
</dbReference>
<accession>A0A9W9KQ81</accession>
<evidence type="ECO:0000313" key="2">
    <source>
        <dbReference type="EMBL" id="KAJ5113866.1"/>
    </source>
</evidence>
<organism evidence="2 3">
    <name type="scientific">Penicillium angulare</name>
    <dbReference type="NCBI Taxonomy" id="116970"/>
    <lineage>
        <taxon>Eukaryota</taxon>
        <taxon>Fungi</taxon>
        <taxon>Dikarya</taxon>
        <taxon>Ascomycota</taxon>
        <taxon>Pezizomycotina</taxon>
        <taxon>Eurotiomycetes</taxon>
        <taxon>Eurotiomycetidae</taxon>
        <taxon>Eurotiales</taxon>
        <taxon>Aspergillaceae</taxon>
        <taxon>Penicillium</taxon>
    </lineage>
</organism>
<gene>
    <name evidence="2" type="ORF">N7456_002400</name>
</gene>
<dbReference type="OrthoDB" id="62798at2759"/>
<dbReference type="AlphaFoldDB" id="A0A9W9KQ81"/>
<dbReference type="GO" id="GO:0004439">
    <property type="term" value="F:phosphatidylinositol-4,5-bisphosphate 5-phosphatase activity"/>
    <property type="evidence" value="ECO:0007669"/>
    <property type="project" value="TreeGrafter"/>
</dbReference>
<dbReference type="InterPro" id="IPR046985">
    <property type="entry name" value="IP5"/>
</dbReference>
<proteinExistence type="predicted"/>
<dbReference type="GO" id="GO:0046856">
    <property type="term" value="P:phosphatidylinositol dephosphorylation"/>
    <property type="evidence" value="ECO:0007669"/>
    <property type="project" value="InterPro"/>
</dbReference>
<dbReference type="Pfam" id="PF22669">
    <property type="entry name" value="Exo_endo_phos2"/>
    <property type="match status" value="1"/>
</dbReference>
<feature type="domain" description="Inositol polyphosphate-related phosphatase" evidence="1">
    <location>
        <begin position="2"/>
        <end position="385"/>
    </location>
</feature>
<keyword evidence="3" id="KW-1185">Reference proteome</keyword>
<dbReference type="SMART" id="SM00128">
    <property type="entry name" value="IPPc"/>
    <property type="match status" value="1"/>
</dbReference>
<protein>
    <recommendedName>
        <fullName evidence="1">Inositol polyphosphate-related phosphatase domain-containing protein</fullName>
    </recommendedName>
</protein>
<comment type="caution">
    <text evidence="2">The sequence shown here is derived from an EMBL/GenBank/DDBJ whole genome shotgun (WGS) entry which is preliminary data.</text>
</comment>
<reference evidence="2" key="2">
    <citation type="journal article" date="2023" name="IMA Fungus">
        <title>Comparative genomic study of the Penicillium genus elucidates a diverse pangenome and 15 lateral gene transfer events.</title>
        <authorList>
            <person name="Petersen C."/>
            <person name="Sorensen T."/>
            <person name="Nielsen M.R."/>
            <person name="Sondergaard T.E."/>
            <person name="Sorensen J.L."/>
            <person name="Fitzpatrick D.A."/>
            <person name="Frisvad J.C."/>
            <person name="Nielsen K.L."/>
        </authorList>
    </citation>
    <scope>NUCLEOTIDE SEQUENCE</scope>
    <source>
        <strain evidence="2">IBT 30069</strain>
    </source>
</reference>
<evidence type="ECO:0000313" key="3">
    <source>
        <dbReference type="Proteomes" id="UP001149165"/>
    </source>
</evidence>
<dbReference type="Proteomes" id="UP001149165">
    <property type="component" value="Unassembled WGS sequence"/>
</dbReference>
<dbReference type="SUPFAM" id="SSF56219">
    <property type="entry name" value="DNase I-like"/>
    <property type="match status" value="1"/>
</dbReference>
<dbReference type="Gene3D" id="3.60.10.10">
    <property type="entry name" value="Endonuclease/exonuclease/phosphatase"/>
    <property type="match status" value="1"/>
</dbReference>
<evidence type="ECO:0000259" key="1">
    <source>
        <dbReference type="SMART" id="SM00128"/>
    </source>
</evidence>